<reference evidence="6 7" key="1">
    <citation type="submission" date="2015-09" db="EMBL/GenBank/DDBJ databases">
        <authorList>
            <consortium name="Pathogen Informatics"/>
        </authorList>
    </citation>
    <scope>NUCLEOTIDE SEQUENCE [LARGE SCALE GENOMIC DNA]</scope>
    <source>
        <strain evidence="3 6">2789STDY5834875</strain>
        <strain evidence="4 7">2789STDY5834878</strain>
    </source>
</reference>
<proteinExistence type="predicted"/>
<dbReference type="Proteomes" id="UP000095621">
    <property type="component" value="Unassembled WGS sequence"/>
</dbReference>
<evidence type="ECO:0000313" key="6">
    <source>
        <dbReference type="Proteomes" id="UP000095621"/>
    </source>
</evidence>
<dbReference type="AlphaFoldDB" id="A0A174YSS5"/>
<dbReference type="Proteomes" id="UP000285844">
    <property type="component" value="Unassembled WGS sequence"/>
</dbReference>
<name>A0A174YSS5_9FIRM</name>
<evidence type="ECO:0000313" key="3">
    <source>
        <dbReference type="EMBL" id="CUQ78174.1"/>
    </source>
</evidence>
<evidence type="ECO:0000313" key="4">
    <source>
        <dbReference type="EMBL" id="CUQ84426.1"/>
    </source>
</evidence>
<dbReference type="Proteomes" id="UP000095780">
    <property type="component" value="Unassembled WGS sequence"/>
</dbReference>
<keyword evidence="2" id="KW-1133">Transmembrane helix</keyword>
<dbReference type="EMBL" id="CZBU01000004">
    <property type="protein sequence ID" value="CUQ78174.1"/>
    <property type="molecule type" value="Genomic_DNA"/>
</dbReference>
<protein>
    <submittedName>
        <fullName evidence="3">Uncharacterized protein</fullName>
    </submittedName>
</protein>
<evidence type="ECO:0000256" key="1">
    <source>
        <dbReference type="SAM" id="MobiDB-lite"/>
    </source>
</evidence>
<keyword evidence="2" id="KW-0812">Transmembrane</keyword>
<organism evidence="3 6">
    <name type="scientific">Lachnospira eligens</name>
    <dbReference type="NCBI Taxonomy" id="39485"/>
    <lineage>
        <taxon>Bacteria</taxon>
        <taxon>Bacillati</taxon>
        <taxon>Bacillota</taxon>
        <taxon>Clostridia</taxon>
        <taxon>Lachnospirales</taxon>
        <taxon>Lachnospiraceae</taxon>
        <taxon>Lachnospira</taxon>
    </lineage>
</organism>
<feature type="transmembrane region" description="Helical" evidence="2">
    <location>
        <begin position="43"/>
        <end position="64"/>
    </location>
</feature>
<dbReference type="EMBL" id="CZBV01000003">
    <property type="protein sequence ID" value="CUQ84426.1"/>
    <property type="molecule type" value="Genomic_DNA"/>
</dbReference>
<evidence type="ECO:0000256" key="2">
    <source>
        <dbReference type="SAM" id="Phobius"/>
    </source>
</evidence>
<accession>A0A174YSS5</accession>
<evidence type="ECO:0000313" key="8">
    <source>
        <dbReference type="Proteomes" id="UP000285844"/>
    </source>
</evidence>
<sequence>MSVFSSKKTQQGVYAAEEAKEKTQTESKQKACMGMEMEMPDSATFISGDICFFCGGASWIWHLLSVSE</sequence>
<evidence type="ECO:0000313" key="7">
    <source>
        <dbReference type="Proteomes" id="UP000095780"/>
    </source>
</evidence>
<reference evidence="5 8" key="2">
    <citation type="submission" date="2018-08" db="EMBL/GenBank/DDBJ databases">
        <title>A genome reference for cultivated species of the human gut microbiota.</title>
        <authorList>
            <person name="Zou Y."/>
            <person name="Xue W."/>
            <person name="Luo G."/>
        </authorList>
    </citation>
    <scope>NUCLEOTIDE SEQUENCE [LARGE SCALE GENOMIC DNA]</scope>
    <source>
        <strain evidence="5 8">AM37-3BH</strain>
    </source>
</reference>
<evidence type="ECO:0000313" key="5">
    <source>
        <dbReference type="EMBL" id="RHC13695.1"/>
    </source>
</evidence>
<gene>
    <name evidence="5" type="ORF">DW858_06490</name>
    <name evidence="3" type="ORF">ERS852490_01946</name>
    <name evidence="4" type="ORF">ERS852492_01410</name>
</gene>
<feature type="compositionally biased region" description="Polar residues" evidence="1">
    <location>
        <begin position="1"/>
        <end position="12"/>
    </location>
</feature>
<dbReference type="EMBL" id="QSHM01000005">
    <property type="protein sequence ID" value="RHC13695.1"/>
    <property type="molecule type" value="Genomic_DNA"/>
</dbReference>
<keyword evidence="2" id="KW-0472">Membrane</keyword>
<feature type="region of interest" description="Disordered" evidence="1">
    <location>
        <begin position="1"/>
        <end position="21"/>
    </location>
</feature>